<dbReference type="AlphaFoldDB" id="A0AAN8MVC3"/>
<proteinExistence type="predicted"/>
<organism evidence="3 4">
    <name type="scientific">Orbilia javanica</name>
    <dbReference type="NCBI Taxonomy" id="47235"/>
    <lineage>
        <taxon>Eukaryota</taxon>
        <taxon>Fungi</taxon>
        <taxon>Dikarya</taxon>
        <taxon>Ascomycota</taxon>
        <taxon>Pezizomycotina</taxon>
        <taxon>Orbiliomycetes</taxon>
        <taxon>Orbiliales</taxon>
        <taxon>Orbiliaceae</taxon>
        <taxon>Orbilia</taxon>
    </lineage>
</organism>
<accession>A0AAN8MVC3</accession>
<feature type="compositionally biased region" description="Basic and acidic residues" evidence="1">
    <location>
        <begin position="389"/>
        <end position="402"/>
    </location>
</feature>
<dbReference type="EMBL" id="JAVHNR010000001">
    <property type="protein sequence ID" value="KAK6357112.1"/>
    <property type="molecule type" value="Genomic_DNA"/>
</dbReference>
<dbReference type="InterPro" id="IPR031348">
    <property type="entry name" value="PigL_N"/>
</dbReference>
<keyword evidence="4" id="KW-1185">Reference proteome</keyword>
<feature type="region of interest" description="Disordered" evidence="1">
    <location>
        <begin position="377"/>
        <end position="410"/>
    </location>
</feature>
<comment type="caution">
    <text evidence="3">The sequence shown here is derived from an EMBL/GenBank/DDBJ whole genome shotgun (WGS) entry which is preliminary data.</text>
</comment>
<reference evidence="3 4" key="1">
    <citation type="submission" date="2019-10" db="EMBL/GenBank/DDBJ databases">
        <authorList>
            <person name="Palmer J.M."/>
        </authorList>
    </citation>
    <scope>NUCLEOTIDE SEQUENCE [LARGE SCALE GENOMIC DNA]</scope>
    <source>
        <strain evidence="3 4">TWF718</strain>
    </source>
</reference>
<evidence type="ECO:0000259" key="2">
    <source>
        <dbReference type="Pfam" id="PF17111"/>
    </source>
</evidence>
<protein>
    <recommendedName>
        <fullName evidence="2">Azaphilone pigments biosynthesis cluster protein L N-terminal domain-containing protein</fullName>
    </recommendedName>
</protein>
<name>A0AAN8MVC3_9PEZI</name>
<dbReference type="Pfam" id="PF17111">
    <property type="entry name" value="PigL_N"/>
    <property type="match status" value="1"/>
</dbReference>
<gene>
    <name evidence="3" type="ORF">TWF718_001438</name>
</gene>
<dbReference type="Proteomes" id="UP001313282">
    <property type="component" value="Unassembled WGS sequence"/>
</dbReference>
<feature type="domain" description="Azaphilone pigments biosynthesis cluster protein L N-terminal" evidence="2">
    <location>
        <begin position="2"/>
        <end position="214"/>
    </location>
</feature>
<evidence type="ECO:0000313" key="4">
    <source>
        <dbReference type="Proteomes" id="UP001313282"/>
    </source>
</evidence>
<evidence type="ECO:0000313" key="3">
    <source>
        <dbReference type="EMBL" id="KAK6357112.1"/>
    </source>
</evidence>
<evidence type="ECO:0000256" key="1">
    <source>
        <dbReference type="SAM" id="MobiDB-lite"/>
    </source>
</evidence>
<sequence length="410" mass="45121">MADPISLASGILTFVAFALHASRRLYETIDSFKSNKRVVRELGEELLALQGVLVSLQDTVNSSNTDLKALELPLHRCGKACEEFDKIIAKCTSNSGGVRAIRDWAKVQYMGNDITGLRVLLAGYKSTITIAICDVNMRTTNVTANLLGEYKIMIERTTSELEDQLDEINTKLKRIADHHLQNAPGTGSNGRVAEEDKYMIEEDKKSIEQCLGICVQVLDHIEQVRVAPTLNTPADSSTVNVKTSSTTHFARQMTTDTLKGCKNELTNTANVLQKQLESIQLRLSAISNHPESFGNTGAAAEEIESIKQCLAICSQASEQANQNRVNVFEDIKTAEDGEQIIVATLGDLVSAKRVTSGSRSIQWLGQMSDATLQHLADKKRSVSPPQNQRQDEQKTLQFEGRHGTGHKLIQ</sequence>